<organism evidence="3 4">
    <name type="scientific">Roseospira navarrensis</name>
    <dbReference type="NCBI Taxonomy" id="140058"/>
    <lineage>
        <taxon>Bacteria</taxon>
        <taxon>Pseudomonadati</taxon>
        <taxon>Pseudomonadota</taxon>
        <taxon>Alphaproteobacteria</taxon>
        <taxon>Rhodospirillales</taxon>
        <taxon>Rhodospirillaceae</taxon>
        <taxon>Roseospira</taxon>
    </lineage>
</organism>
<protein>
    <recommendedName>
        <fullName evidence="2">Bacterial CdiA-CT RNAse A domain-containing protein</fullName>
    </recommendedName>
</protein>
<name>A0A7X1ZEX5_9PROT</name>
<accession>A0A7X1ZEX5</accession>
<evidence type="ECO:0000256" key="1">
    <source>
        <dbReference type="SAM" id="MobiDB-lite"/>
    </source>
</evidence>
<sequence>MSEVQDPSAPPILPEAPITDDGLTEDGLTIAVSAIQLAAILDGQTVDAGTSLSNRLMGGLRMLGCALEGAAAIGLSIAPEPTLSTKVLAGVLGAAAADQCQTGVRQIWTGRDIRSLTDQGAARAAELLGASQGTARNIGLAAEILVPLGPALIAGAVRVGAVRAGRISLARHEARDGIIGGGHTIARHVGLTEQQLRQRLAATASYRRPPSRVSTFSTLEIAEDAISRGLRANKPQIQEWSRRARPGDQAKFLFDVRNKVGYGINRDGGEVLEMTKIRIVLKKEEYNGMQHFILTSFPDVF</sequence>
<dbReference type="EMBL" id="WIVE01000039">
    <property type="protein sequence ID" value="MQX37319.1"/>
    <property type="molecule type" value="Genomic_DNA"/>
</dbReference>
<dbReference type="RefSeq" id="WP_153344682.1">
    <property type="nucleotide sequence ID" value="NZ_WIVE01000039.1"/>
</dbReference>
<evidence type="ECO:0000259" key="2">
    <source>
        <dbReference type="Pfam" id="PF18431"/>
    </source>
</evidence>
<dbReference type="CDD" id="cd20684">
    <property type="entry name" value="CdiA-CT_Yk_RNaseA-like"/>
    <property type="match status" value="1"/>
</dbReference>
<dbReference type="Proteomes" id="UP000434582">
    <property type="component" value="Unassembled WGS sequence"/>
</dbReference>
<dbReference type="AlphaFoldDB" id="A0A7X1ZEX5"/>
<evidence type="ECO:0000313" key="3">
    <source>
        <dbReference type="EMBL" id="MQX37319.1"/>
    </source>
</evidence>
<feature type="region of interest" description="Disordered" evidence="1">
    <location>
        <begin position="1"/>
        <end position="20"/>
    </location>
</feature>
<dbReference type="OrthoDB" id="8410182at2"/>
<comment type="caution">
    <text evidence="3">The sequence shown here is derived from an EMBL/GenBank/DDBJ whole genome shotgun (WGS) entry which is preliminary data.</text>
</comment>
<keyword evidence="4" id="KW-1185">Reference proteome</keyword>
<dbReference type="InterPro" id="IPR041436">
    <property type="entry name" value="RNAse_A_bac"/>
</dbReference>
<feature type="domain" description="Bacterial CdiA-CT RNAse A" evidence="2">
    <location>
        <begin position="182"/>
        <end position="298"/>
    </location>
</feature>
<gene>
    <name evidence="3" type="ORF">GHC57_12395</name>
</gene>
<dbReference type="Pfam" id="PF18431">
    <property type="entry name" value="RNAse_A_bac"/>
    <property type="match status" value="1"/>
</dbReference>
<proteinExistence type="predicted"/>
<evidence type="ECO:0000313" key="4">
    <source>
        <dbReference type="Proteomes" id="UP000434582"/>
    </source>
</evidence>
<reference evidence="3 4" key="1">
    <citation type="submission" date="2019-10" db="EMBL/GenBank/DDBJ databases">
        <title>Draft whole-genome sequence of the purple nonsulfur photosynthetic bacterium Roseospira navarrensis DSM 15114.</title>
        <authorList>
            <person name="Kyndt J.A."/>
            <person name="Meyer T.E."/>
        </authorList>
    </citation>
    <scope>NUCLEOTIDE SEQUENCE [LARGE SCALE GENOMIC DNA]</scope>
    <source>
        <strain evidence="3 4">DSM 15114</strain>
    </source>
</reference>